<evidence type="ECO:0000313" key="2">
    <source>
        <dbReference type="EMBL" id="KQJ82544.1"/>
    </source>
</evidence>
<evidence type="ECO:0000256" key="1">
    <source>
        <dbReference type="SAM" id="MobiDB-lite"/>
    </source>
</evidence>
<reference evidence="2" key="2">
    <citation type="submission" date="2017-06" db="EMBL/GenBank/DDBJ databases">
        <title>WGS assembly of Brachypodium distachyon.</title>
        <authorList>
            <consortium name="The International Brachypodium Initiative"/>
            <person name="Lucas S."/>
            <person name="Harmon-Smith M."/>
            <person name="Lail K."/>
            <person name="Tice H."/>
            <person name="Grimwood J."/>
            <person name="Bruce D."/>
            <person name="Barry K."/>
            <person name="Shu S."/>
            <person name="Lindquist E."/>
            <person name="Wang M."/>
            <person name="Pitluck S."/>
            <person name="Vogel J.P."/>
            <person name="Garvin D.F."/>
            <person name="Mockler T.C."/>
            <person name="Schmutz J."/>
            <person name="Rokhsar D."/>
            <person name="Bevan M.W."/>
        </authorList>
    </citation>
    <scope>NUCLEOTIDE SEQUENCE</scope>
    <source>
        <strain evidence="2">Bd21</strain>
    </source>
</reference>
<feature type="region of interest" description="Disordered" evidence="1">
    <location>
        <begin position="1"/>
        <end position="41"/>
    </location>
</feature>
<dbReference type="OrthoDB" id="693749at2759"/>
<sequence>MISHSHSQPHLGHHIDEHNDGDLYGDGAQGSSSDGSLQSSALRTRSCVDMTTRDDVFETFLKRRQTAPGYVSFEDVIGSKEFREGMSGRRPEAGIRDPLVRTASRLYSRPRHRRPSPGPLGTRRGGSMHRFIKLFLSPSFHFIAKVFPCVPGMAAAA</sequence>
<evidence type="ECO:0000313" key="4">
    <source>
        <dbReference type="Proteomes" id="UP000008810"/>
    </source>
</evidence>
<dbReference type="Proteomes" id="UP000008810">
    <property type="component" value="Chromosome 5"/>
</dbReference>
<gene>
    <name evidence="2" type="ORF">BRADI_5g09575v3</name>
</gene>
<reference evidence="3" key="3">
    <citation type="submission" date="2018-08" db="UniProtKB">
        <authorList>
            <consortium name="EnsemblPlants"/>
        </authorList>
    </citation>
    <scope>IDENTIFICATION</scope>
    <source>
        <strain evidence="3">cv. Bd21</strain>
    </source>
</reference>
<dbReference type="Gramene" id="KQJ82544">
    <property type="protein sequence ID" value="KQJ82544"/>
    <property type="gene ID" value="BRADI_5g09575v3"/>
</dbReference>
<feature type="compositionally biased region" description="Low complexity" evidence="1">
    <location>
        <begin position="25"/>
        <end position="41"/>
    </location>
</feature>
<organism evidence="2">
    <name type="scientific">Brachypodium distachyon</name>
    <name type="common">Purple false brome</name>
    <name type="synonym">Trachynia distachya</name>
    <dbReference type="NCBI Taxonomy" id="15368"/>
    <lineage>
        <taxon>Eukaryota</taxon>
        <taxon>Viridiplantae</taxon>
        <taxon>Streptophyta</taxon>
        <taxon>Embryophyta</taxon>
        <taxon>Tracheophyta</taxon>
        <taxon>Spermatophyta</taxon>
        <taxon>Magnoliopsida</taxon>
        <taxon>Liliopsida</taxon>
        <taxon>Poales</taxon>
        <taxon>Poaceae</taxon>
        <taxon>BOP clade</taxon>
        <taxon>Pooideae</taxon>
        <taxon>Stipodae</taxon>
        <taxon>Brachypodieae</taxon>
        <taxon>Brachypodium</taxon>
    </lineage>
</organism>
<dbReference type="EnsemblPlants" id="KQJ82544">
    <property type="protein sequence ID" value="KQJ82544"/>
    <property type="gene ID" value="BRADI_5g09575v3"/>
</dbReference>
<dbReference type="EMBL" id="CM000884">
    <property type="protein sequence ID" value="KQJ82544.1"/>
    <property type="molecule type" value="Genomic_DNA"/>
</dbReference>
<evidence type="ECO:0000313" key="3">
    <source>
        <dbReference type="EnsemblPlants" id="KQJ82544"/>
    </source>
</evidence>
<dbReference type="InParanoid" id="A0A0Q3I8V9"/>
<protein>
    <submittedName>
        <fullName evidence="2 3">Uncharacterized protein</fullName>
    </submittedName>
</protein>
<reference evidence="2 3" key="1">
    <citation type="journal article" date="2010" name="Nature">
        <title>Genome sequencing and analysis of the model grass Brachypodium distachyon.</title>
        <authorList>
            <consortium name="International Brachypodium Initiative"/>
        </authorList>
    </citation>
    <scope>NUCLEOTIDE SEQUENCE [LARGE SCALE GENOMIC DNA]</scope>
    <source>
        <strain evidence="2 3">Bd21</strain>
    </source>
</reference>
<accession>A0A0Q3I8V9</accession>
<proteinExistence type="predicted"/>
<name>A0A0Q3I8V9_BRADI</name>
<keyword evidence="4" id="KW-1185">Reference proteome</keyword>
<dbReference type="AlphaFoldDB" id="A0A0Q3I8V9"/>